<organism evidence="3">
    <name type="scientific">Buthus israelis</name>
    <name type="common">Israeli scorpion</name>
    <name type="synonym">Buthus occitanus israelis</name>
    <dbReference type="NCBI Taxonomy" id="2899555"/>
    <lineage>
        <taxon>Eukaryota</taxon>
        <taxon>Metazoa</taxon>
        <taxon>Ecdysozoa</taxon>
        <taxon>Arthropoda</taxon>
        <taxon>Chelicerata</taxon>
        <taxon>Arachnida</taxon>
        <taxon>Scorpiones</taxon>
        <taxon>Buthida</taxon>
        <taxon>Buthoidea</taxon>
        <taxon>Buthidae</taxon>
        <taxon>Buthus</taxon>
    </lineage>
</organism>
<keyword evidence="3" id="KW-0407">Ion channel</keyword>
<proteinExistence type="evidence at transcript level"/>
<keyword evidence="2" id="KW-0964">Secreted</keyword>
<protein>
    <submittedName>
        <fullName evidence="3">Putative potassium channel toxin Tx479</fullName>
    </submittedName>
</protein>
<comment type="subcellular location">
    <subcellularLocation>
        <location evidence="1">Secreted</location>
    </subcellularLocation>
</comment>
<name>B8XH32_BUTIS</name>
<keyword evidence="3" id="KW-0813">Transport</keyword>
<keyword evidence="3" id="KW-0406">Ion transport</keyword>
<dbReference type="AlphaFoldDB" id="B8XH32"/>
<evidence type="ECO:0000256" key="2">
    <source>
        <dbReference type="ARBA" id="ARBA00022525"/>
    </source>
</evidence>
<dbReference type="InterPro" id="IPR036574">
    <property type="entry name" value="Scorpion_toxin-like_sf"/>
</dbReference>
<reference evidence="3" key="1">
    <citation type="submission" date="2008-10" db="EMBL/GenBank/DDBJ databases">
        <title>Buthus occitanus israelis scorpion toxin.</title>
        <authorList>
            <person name="Zilberberg N."/>
            <person name="Kozminsky-Atias A."/>
        </authorList>
    </citation>
    <scope>NUCLEOTIDE SEQUENCE</scope>
</reference>
<dbReference type="SUPFAM" id="SSF57095">
    <property type="entry name" value="Scorpion toxin-like"/>
    <property type="match status" value="1"/>
</dbReference>
<sequence>MYNYCKIVLIMVAFFAVTTIFSNIRVEGVICNLRRCELSCRSLGLLGKCIGDTCICVQHGK</sequence>
<dbReference type="EMBL" id="FJ360821">
    <property type="protein sequence ID" value="ACJ23141.1"/>
    <property type="molecule type" value="mRNA"/>
</dbReference>
<dbReference type="GO" id="GO:0034220">
    <property type="term" value="P:monoatomic ion transmembrane transport"/>
    <property type="evidence" value="ECO:0007669"/>
    <property type="project" value="UniProtKB-KW"/>
</dbReference>
<evidence type="ECO:0000313" key="3">
    <source>
        <dbReference type="EMBL" id="ACJ23141.1"/>
    </source>
</evidence>
<dbReference type="PROSITE" id="PS01138">
    <property type="entry name" value="SCORP_SHORT_TOXIN"/>
    <property type="match status" value="1"/>
</dbReference>
<dbReference type="GO" id="GO:0005576">
    <property type="term" value="C:extracellular region"/>
    <property type="evidence" value="ECO:0007669"/>
    <property type="project" value="UniProtKB-SubCell"/>
</dbReference>
<accession>B8XH32</accession>
<evidence type="ECO:0000256" key="1">
    <source>
        <dbReference type="ARBA" id="ARBA00004613"/>
    </source>
</evidence>